<feature type="binding site" evidence="8">
    <location>
        <position position="266"/>
    </location>
    <ligand>
        <name>ATP</name>
        <dbReference type="ChEBI" id="CHEBI:30616"/>
    </ligand>
</feature>
<feature type="binding site" evidence="8">
    <location>
        <position position="98"/>
    </location>
    <ligand>
        <name>ATP</name>
        <dbReference type="ChEBI" id="CHEBI:30616"/>
    </ligand>
</feature>
<feature type="binding site" evidence="8">
    <location>
        <position position="180"/>
    </location>
    <ligand>
        <name>ATP</name>
        <dbReference type="ChEBI" id="CHEBI:30616"/>
    </ligand>
</feature>
<feature type="binding site" evidence="8">
    <location>
        <position position="187"/>
    </location>
    <ligand>
        <name>ATP</name>
        <dbReference type="ChEBI" id="CHEBI:30616"/>
    </ligand>
</feature>
<protein>
    <recommendedName>
        <fullName evidence="8">Protein nucleotidyltransferase YdiU</fullName>
        <ecNumber evidence="8">2.7.7.-</ecNumber>
    </recommendedName>
    <alternativeName>
        <fullName evidence="8">Protein adenylyltransferase YdiU</fullName>
        <ecNumber evidence="8">2.7.7.108</ecNumber>
    </alternativeName>
    <alternativeName>
        <fullName evidence="8">Protein uridylyltransferase YdiU</fullName>
        <ecNumber evidence="8">2.7.7.-</ecNumber>
    </alternativeName>
</protein>
<dbReference type="STRING" id="281362.AT959_17630"/>
<comment type="function">
    <text evidence="8">Nucleotidyltransferase involved in the post-translational modification of proteins. It can catalyze the addition of adenosine monophosphate (AMP) or uridine monophosphate (UMP) to a protein, resulting in modifications known as AMPylation and UMPylation.</text>
</comment>
<feature type="binding site" evidence="8">
    <location>
        <position position="257"/>
    </location>
    <ligand>
        <name>Mg(2+)</name>
        <dbReference type="ChEBI" id="CHEBI:18420"/>
    </ligand>
</feature>
<keyword evidence="8" id="KW-0464">Manganese</keyword>
<keyword evidence="4 8" id="KW-0479">Metal-binding</keyword>
<name>A0A133XFR6_9RHOO</name>
<dbReference type="EC" id="2.7.7.-" evidence="8"/>
<dbReference type="AlphaFoldDB" id="A0A133XFR6"/>
<feature type="binding site" evidence="8">
    <location>
        <position position="266"/>
    </location>
    <ligand>
        <name>Mg(2+)</name>
        <dbReference type="ChEBI" id="CHEBI:18420"/>
    </ligand>
</feature>
<evidence type="ECO:0000256" key="2">
    <source>
        <dbReference type="ARBA" id="ARBA00022679"/>
    </source>
</evidence>
<feature type="binding site" evidence="8">
    <location>
        <position position="117"/>
    </location>
    <ligand>
        <name>ATP</name>
        <dbReference type="ChEBI" id="CHEBI:30616"/>
    </ligand>
</feature>
<comment type="caution">
    <text evidence="9">The sequence shown here is derived from an EMBL/GenBank/DDBJ whole genome shotgun (WGS) entry which is preliminary data.</text>
</comment>
<feature type="binding site" evidence="8">
    <location>
        <position position="97"/>
    </location>
    <ligand>
        <name>ATP</name>
        <dbReference type="ChEBI" id="CHEBI:30616"/>
    </ligand>
</feature>
<keyword evidence="6 8" id="KW-0067">ATP-binding</keyword>
<dbReference type="Pfam" id="PF02696">
    <property type="entry name" value="SelO"/>
    <property type="match status" value="1"/>
</dbReference>
<dbReference type="PANTHER" id="PTHR32057">
    <property type="entry name" value="PROTEIN ADENYLYLTRANSFERASE SELO, MITOCHONDRIAL"/>
    <property type="match status" value="1"/>
</dbReference>
<accession>A0A133XFR6</accession>
<dbReference type="EMBL" id="LODL01000035">
    <property type="protein sequence ID" value="KXB29746.1"/>
    <property type="molecule type" value="Genomic_DNA"/>
</dbReference>
<feature type="binding site" evidence="8">
    <location>
        <position position="129"/>
    </location>
    <ligand>
        <name>ATP</name>
        <dbReference type="ChEBI" id="CHEBI:30616"/>
    </ligand>
</feature>
<dbReference type="GO" id="GO:0070733">
    <property type="term" value="F:AMPylase activity"/>
    <property type="evidence" value="ECO:0007669"/>
    <property type="project" value="UniProtKB-EC"/>
</dbReference>
<keyword evidence="2 8" id="KW-0808">Transferase</keyword>
<evidence type="ECO:0000256" key="4">
    <source>
        <dbReference type="ARBA" id="ARBA00022723"/>
    </source>
</evidence>
<dbReference type="RefSeq" id="WP_066885973.1">
    <property type="nucleotide sequence ID" value="NZ_LODL01000035.1"/>
</dbReference>
<dbReference type="GO" id="GO:0005524">
    <property type="term" value="F:ATP binding"/>
    <property type="evidence" value="ECO:0007669"/>
    <property type="project" value="UniProtKB-UniRule"/>
</dbReference>
<evidence type="ECO:0000256" key="1">
    <source>
        <dbReference type="ARBA" id="ARBA00009747"/>
    </source>
</evidence>
<comment type="catalytic activity">
    <reaction evidence="8">
        <text>L-tyrosyl-[protein] + UTP = O-(5'-uridylyl)-L-tyrosyl-[protein] + diphosphate</text>
        <dbReference type="Rhea" id="RHEA:83887"/>
        <dbReference type="Rhea" id="RHEA-COMP:10136"/>
        <dbReference type="Rhea" id="RHEA-COMP:20238"/>
        <dbReference type="ChEBI" id="CHEBI:33019"/>
        <dbReference type="ChEBI" id="CHEBI:46398"/>
        <dbReference type="ChEBI" id="CHEBI:46858"/>
        <dbReference type="ChEBI" id="CHEBI:90602"/>
    </reaction>
</comment>
<evidence type="ECO:0000313" key="10">
    <source>
        <dbReference type="Proteomes" id="UP000070186"/>
    </source>
</evidence>
<keyword evidence="10" id="KW-1185">Reference proteome</keyword>
<keyword evidence="5 8" id="KW-0547">Nucleotide-binding</keyword>
<organism evidence="9 10">
    <name type="scientific">Dechloromonas denitrificans</name>
    <dbReference type="NCBI Taxonomy" id="281362"/>
    <lineage>
        <taxon>Bacteria</taxon>
        <taxon>Pseudomonadati</taxon>
        <taxon>Pseudomonadota</taxon>
        <taxon>Betaproteobacteria</taxon>
        <taxon>Rhodocyclales</taxon>
        <taxon>Azonexaceae</taxon>
        <taxon>Dechloromonas</taxon>
    </lineage>
</organism>
<proteinExistence type="inferred from homology"/>
<evidence type="ECO:0000256" key="8">
    <source>
        <dbReference type="HAMAP-Rule" id="MF_00692"/>
    </source>
</evidence>
<comment type="catalytic activity">
    <reaction evidence="8">
        <text>L-threonyl-[protein] + ATP = 3-O-(5'-adenylyl)-L-threonyl-[protein] + diphosphate</text>
        <dbReference type="Rhea" id="RHEA:54292"/>
        <dbReference type="Rhea" id="RHEA-COMP:11060"/>
        <dbReference type="Rhea" id="RHEA-COMP:13847"/>
        <dbReference type="ChEBI" id="CHEBI:30013"/>
        <dbReference type="ChEBI" id="CHEBI:30616"/>
        <dbReference type="ChEBI" id="CHEBI:33019"/>
        <dbReference type="ChEBI" id="CHEBI:138113"/>
        <dbReference type="EC" id="2.7.7.108"/>
    </reaction>
</comment>
<feature type="binding site" evidence="8">
    <location>
        <position position="95"/>
    </location>
    <ligand>
        <name>ATP</name>
        <dbReference type="ChEBI" id="CHEBI:30616"/>
    </ligand>
</feature>
<evidence type="ECO:0000256" key="7">
    <source>
        <dbReference type="ARBA" id="ARBA00022842"/>
    </source>
</evidence>
<gene>
    <name evidence="8" type="primary">ydiU</name>
    <name evidence="8" type="synonym">selO</name>
    <name evidence="9" type="ORF">AT959_17630</name>
</gene>
<comment type="catalytic activity">
    <reaction evidence="8">
        <text>L-histidyl-[protein] + UTP = N(tele)-(5'-uridylyl)-L-histidyl-[protein] + diphosphate</text>
        <dbReference type="Rhea" id="RHEA:83891"/>
        <dbReference type="Rhea" id="RHEA-COMP:9745"/>
        <dbReference type="Rhea" id="RHEA-COMP:20239"/>
        <dbReference type="ChEBI" id="CHEBI:29979"/>
        <dbReference type="ChEBI" id="CHEBI:33019"/>
        <dbReference type="ChEBI" id="CHEBI:46398"/>
        <dbReference type="ChEBI" id="CHEBI:233474"/>
    </reaction>
</comment>
<keyword evidence="7 8" id="KW-0460">Magnesium</keyword>
<dbReference type="EC" id="2.7.7.108" evidence="8"/>
<comment type="similarity">
    <text evidence="1 8">Belongs to the SELO family.</text>
</comment>
<comment type="catalytic activity">
    <reaction evidence="8">
        <text>L-tyrosyl-[protein] + ATP = O-(5'-adenylyl)-L-tyrosyl-[protein] + diphosphate</text>
        <dbReference type="Rhea" id="RHEA:54288"/>
        <dbReference type="Rhea" id="RHEA-COMP:10136"/>
        <dbReference type="Rhea" id="RHEA-COMP:13846"/>
        <dbReference type="ChEBI" id="CHEBI:30616"/>
        <dbReference type="ChEBI" id="CHEBI:33019"/>
        <dbReference type="ChEBI" id="CHEBI:46858"/>
        <dbReference type="ChEBI" id="CHEBI:83624"/>
        <dbReference type="EC" id="2.7.7.108"/>
    </reaction>
</comment>
<feature type="active site" description="Proton acceptor" evidence="8">
    <location>
        <position position="256"/>
    </location>
</feature>
<dbReference type="GO" id="GO:0000287">
    <property type="term" value="F:magnesium ion binding"/>
    <property type="evidence" value="ECO:0007669"/>
    <property type="project" value="UniProtKB-UniRule"/>
</dbReference>
<sequence>MNAPESLPLDLPVFDNSFAALPDAFYTRLNPHPLPAPYVVGVSDEVAGLLGLPEALLNSPAFAEIFAGNRLLPGSEPLAAVYSGHQFGVWAGQLGDGRAHLLGGLRNELGHWEIQLKGAGRTPYSRGADGRAVLRSSIREFLCSEAMAGLGVPTTRALCVIGADHPVRREEIETAAVVARVAPGFVRFGSFEHWASRDRQVELKQLADYVIDTFRPACRFAANPYAELLADAARRTGELIAHWMAVGFMHGVMNTDNMSILGLTLDYGPFGFMEAFDAGHICNHSDNHGRYSYRNQPAVAQWNLYRLADALLPLIGRPALAQAAVDEQFGPAFEGKFEQLFGAKLGLRAKLDGDEDFIGETFGFLQQHRPDFTLFFRALSRLPGAVDPENAAKTDAPLRDMFVDRSACDVWLAGWRARLAQTPWDDAERQAAMLAANPKYVLRNWLAEVAIRQAKAGDFSEVQRLLACLRHPYDEQPEFEAYAALPPDWANGLAVSCSS</sequence>
<dbReference type="HAMAP" id="MF_00692">
    <property type="entry name" value="SelO"/>
    <property type="match status" value="1"/>
</dbReference>
<dbReference type="InterPro" id="IPR003846">
    <property type="entry name" value="SelO"/>
</dbReference>
<evidence type="ECO:0000256" key="6">
    <source>
        <dbReference type="ARBA" id="ARBA00022840"/>
    </source>
</evidence>
<dbReference type="GO" id="GO:0030145">
    <property type="term" value="F:manganese ion binding"/>
    <property type="evidence" value="ECO:0007669"/>
    <property type="project" value="UniProtKB-UniRule"/>
</dbReference>
<comment type="catalytic activity">
    <reaction evidence="8">
        <text>L-seryl-[protein] + ATP = 3-O-(5'-adenylyl)-L-seryl-[protein] + diphosphate</text>
        <dbReference type="Rhea" id="RHEA:58120"/>
        <dbReference type="Rhea" id="RHEA-COMP:9863"/>
        <dbReference type="Rhea" id="RHEA-COMP:15073"/>
        <dbReference type="ChEBI" id="CHEBI:29999"/>
        <dbReference type="ChEBI" id="CHEBI:30616"/>
        <dbReference type="ChEBI" id="CHEBI:33019"/>
        <dbReference type="ChEBI" id="CHEBI:142516"/>
        <dbReference type="EC" id="2.7.7.108"/>
    </reaction>
</comment>
<evidence type="ECO:0000313" key="9">
    <source>
        <dbReference type="EMBL" id="KXB29746.1"/>
    </source>
</evidence>
<evidence type="ECO:0000256" key="3">
    <source>
        <dbReference type="ARBA" id="ARBA00022695"/>
    </source>
</evidence>
<feature type="binding site" evidence="8">
    <location>
        <position position="130"/>
    </location>
    <ligand>
        <name>ATP</name>
        <dbReference type="ChEBI" id="CHEBI:30616"/>
    </ligand>
</feature>
<dbReference type="NCBIfam" id="NF000658">
    <property type="entry name" value="PRK00029.1"/>
    <property type="match status" value="1"/>
</dbReference>
<dbReference type="Proteomes" id="UP000070186">
    <property type="component" value="Unassembled WGS sequence"/>
</dbReference>
<keyword evidence="3 8" id="KW-0548">Nucleotidyltransferase</keyword>
<reference evidence="9 10" key="1">
    <citation type="submission" date="2015-12" db="EMBL/GenBank/DDBJ databases">
        <title>Nitrous oxide reduction kinetics distinguish bacteria harboring typical versus atypical NosZ.</title>
        <authorList>
            <person name="Yoon S."/>
            <person name="Nissen S."/>
            <person name="Park D."/>
            <person name="Sanford R.A."/>
            <person name="Loeffler F.E."/>
        </authorList>
    </citation>
    <scope>NUCLEOTIDE SEQUENCE [LARGE SCALE GENOMIC DNA]</scope>
    <source>
        <strain evidence="9 10">ATCC BAA-841</strain>
    </source>
</reference>
<evidence type="ECO:0000256" key="5">
    <source>
        <dbReference type="ARBA" id="ARBA00022741"/>
    </source>
</evidence>
<dbReference type="PANTHER" id="PTHR32057:SF14">
    <property type="entry name" value="PROTEIN ADENYLYLTRANSFERASE SELO, MITOCHONDRIAL"/>
    <property type="match status" value="1"/>
</dbReference>
<comment type="cofactor">
    <cofactor evidence="8">
        <name>Mg(2+)</name>
        <dbReference type="ChEBI" id="CHEBI:18420"/>
    </cofactor>
    <cofactor evidence="8">
        <name>Mn(2+)</name>
        <dbReference type="ChEBI" id="CHEBI:29035"/>
    </cofactor>
</comment>
<comment type="catalytic activity">
    <reaction evidence="8">
        <text>L-seryl-[protein] + UTP = O-(5'-uridylyl)-L-seryl-[protein] + diphosphate</text>
        <dbReference type="Rhea" id="RHEA:64604"/>
        <dbReference type="Rhea" id="RHEA-COMP:9863"/>
        <dbReference type="Rhea" id="RHEA-COMP:16635"/>
        <dbReference type="ChEBI" id="CHEBI:29999"/>
        <dbReference type="ChEBI" id="CHEBI:33019"/>
        <dbReference type="ChEBI" id="CHEBI:46398"/>
        <dbReference type="ChEBI" id="CHEBI:156051"/>
    </reaction>
</comment>